<evidence type="ECO:0000313" key="3">
    <source>
        <dbReference type="Proteomes" id="UP000254133"/>
    </source>
</evidence>
<dbReference type="Proteomes" id="UP000254133">
    <property type="component" value="Unassembled WGS sequence"/>
</dbReference>
<feature type="transmembrane region" description="Helical" evidence="1">
    <location>
        <begin position="54"/>
        <end position="75"/>
    </location>
</feature>
<reference evidence="2 3" key="1">
    <citation type="submission" date="2018-06" db="EMBL/GenBank/DDBJ databases">
        <authorList>
            <consortium name="Pathogen Informatics"/>
            <person name="Doyle S."/>
        </authorList>
    </citation>
    <scope>NUCLEOTIDE SEQUENCE [LARGE SCALE GENOMIC DNA]</scope>
    <source>
        <strain evidence="2 3">NCTC9426</strain>
    </source>
</reference>
<dbReference type="EMBL" id="UGPZ01000003">
    <property type="protein sequence ID" value="STY94181.1"/>
    <property type="molecule type" value="Genomic_DNA"/>
</dbReference>
<protein>
    <submittedName>
        <fullName evidence="2">Uncharacterized protein</fullName>
    </submittedName>
</protein>
<gene>
    <name evidence="2" type="ORF">NCTC9426_02920</name>
</gene>
<organism evidence="2 3">
    <name type="scientific">Moraxella bovis</name>
    <dbReference type="NCBI Taxonomy" id="476"/>
    <lineage>
        <taxon>Bacteria</taxon>
        <taxon>Pseudomonadati</taxon>
        <taxon>Pseudomonadota</taxon>
        <taxon>Gammaproteobacteria</taxon>
        <taxon>Moraxellales</taxon>
        <taxon>Moraxellaceae</taxon>
        <taxon>Moraxella</taxon>
    </lineage>
</organism>
<evidence type="ECO:0000313" key="2">
    <source>
        <dbReference type="EMBL" id="STY94181.1"/>
    </source>
</evidence>
<dbReference type="RefSeq" id="WP_115370197.1">
    <property type="nucleotide sequence ID" value="NZ_UGPZ01000003.1"/>
</dbReference>
<evidence type="ECO:0000256" key="1">
    <source>
        <dbReference type="SAM" id="Phobius"/>
    </source>
</evidence>
<keyword evidence="1" id="KW-0472">Membrane</keyword>
<dbReference type="AlphaFoldDB" id="A0A378Q049"/>
<proteinExistence type="predicted"/>
<name>A0A378Q049_MORBO</name>
<accession>A0A378Q049</accession>
<sequence>MATKKEINQTAKLWLEYYPTLTQWGQFLTKRYDCLIVGICIDKTTDKTEYHPTFFIFNLFTNMPCLAFAYCSYFIKKFVPDSFKYGVDISSANQYLVENTPILQHINERFTFDDYMEHIIHTFNSENLHYRKNGIAETYFDILTVSNYLGCGDYYFSHIEKMKANMRLDKFSIDIDNWEKEIFNTINGNMEEIIQKRMIKIGLPPELENHKLIYQNDKIEFIDKIKSLTALY</sequence>
<keyword evidence="1" id="KW-0812">Transmembrane</keyword>
<keyword evidence="1" id="KW-1133">Transmembrane helix</keyword>